<evidence type="ECO:0000313" key="3">
    <source>
        <dbReference type="Proteomes" id="UP001501447"/>
    </source>
</evidence>
<keyword evidence="1" id="KW-1133">Transmembrane helix</keyword>
<gene>
    <name evidence="2" type="ORF">GCM10009863_36840</name>
</gene>
<feature type="transmembrane region" description="Helical" evidence="1">
    <location>
        <begin position="152"/>
        <end position="169"/>
    </location>
</feature>
<accession>A0ABP6CKN4</accession>
<comment type="caution">
    <text evidence="2">The sequence shown here is derived from an EMBL/GenBank/DDBJ whole genome shotgun (WGS) entry which is preliminary data.</text>
</comment>
<reference evidence="3" key="1">
    <citation type="journal article" date="2019" name="Int. J. Syst. Evol. Microbiol.">
        <title>The Global Catalogue of Microorganisms (GCM) 10K type strain sequencing project: providing services to taxonomists for standard genome sequencing and annotation.</title>
        <authorList>
            <consortium name="The Broad Institute Genomics Platform"/>
            <consortium name="The Broad Institute Genome Sequencing Center for Infectious Disease"/>
            <person name="Wu L."/>
            <person name="Ma J."/>
        </authorList>
    </citation>
    <scope>NUCLEOTIDE SEQUENCE [LARGE SCALE GENOMIC DNA]</scope>
    <source>
        <strain evidence="3">JCM 16373</strain>
    </source>
</reference>
<sequence length="171" mass="17634">MSSRVGQRTVKRNRLRRFGESAYGMLLLARAGLVALFALVLVVAGVWTSWGTSATALAGDERGTVTVEKCADGKCTGTFLNEQVSKPEKVTVSEFVSGGAGATLDVAVKPGTDHVVRTGPAGILYAWVPLGGALLLASLVIAGGLRMRRTALAAGLCGALVMGGAWALLTF</sequence>
<feature type="transmembrane region" description="Helical" evidence="1">
    <location>
        <begin position="21"/>
        <end position="47"/>
    </location>
</feature>
<evidence type="ECO:0000313" key="2">
    <source>
        <dbReference type="EMBL" id="GAA2619518.1"/>
    </source>
</evidence>
<protein>
    <recommendedName>
        <fullName evidence="4">Integral membrane protein</fullName>
    </recommendedName>
</protein>
<proteinExistence type="predicted"/>
<dbReference type="RefSeq" id="WP_344567285.1">
    <property type="nucleotide sequence ID" value="NZ_BAAARJ010000011.1"/>
</dbReference>
<keyword evidence="3" id="KW-1185">Reference proteome</keyword>
<evidence type="ECO:0008006" key="4">
    <source>
        <dbReference type="Google" id="ProtNLM"/>
    </source>
</evidence>
<feature type="transmembrane region" description="Helical" evidence="1">
    <location>
        <begin position="124"/>
        <end position="145"/>
    </location>
</feature>
<organism evidence="2 3">
    <name type="scientific">Streptomyces axinellae</name>
    <dbReference type="NCBI Taxonomy" id="552788"/>
    <lineage>
        <taxon>Bacteria</taxon>
        <taxon>Bacillati</taxon>
        <taxon>Actinomycetota</taxon>
        <taxon>Actinomycetes</taxon>
        <taxon>Kitasatosporales</taxon>
        <taxon>Streptomycetaceae</taxon>
        <taxon>Streptomyces</taxon>
    </lineage>
</organism>
<dbReference type="EMBL" id="BAAARJ010000011">
    <property type="protein sequence ID" value="GAA2619518.1"/>
    <property type="molecule type" value="Genomic_DNA"/>
</dbReference>
<name>A0ABP6CKN4_9ACTN</name>
<evidence type="ECO:0000256" key="1">
    <source>
        <dbReference type="SAM" id="Phobius"/>
    </source>
</evidence>
<keyword evidence="1" id="KW-0472">Membrane</keyword>
<keyword evidence="1" id="KW-0812">Transmembrane</keyword>
<dbReference type="Proteomes" id="UP001501447">
    <property type="component" value="Unassembled WGS sequence"/>
</dbReference>